<evidence type="ECO:0000256" key="3">
    <source>
        <dbReference type="ARBA" id="ARBA00022598"/>
    </source>
</evidence>
<dbReference type="InterPro" id="IPR050856">
    <property type="entry name" value="Biotin_carboxylase_complex"/>
</dbReference>
<dbReference type="InterPro" id="IPR005479">
    <property type="entry name" value="CPAse_ATP-bd"/>
</dbReference>
<dbReference type="PROSITE" id="PS00867">
    <property type="entry name" value="CPSASE_2"/>
    <property type="match status" value="1"/>
</dbReference>
<evidence type="ECO:0000256" key="4">
    <source>
        <dbReference type="ARBA" id="ARBA00022741"/>
    </source>
</evidence>
<protein>
    <recommendedName>
        <fullName evidence="16">Methylcrotonoyl-CoA carboxylase subunit alpha, mitochondrial</fullName>
    </recommendedName>
</protein>
<dbReference type="PROSITE" id="PS50975">
    <property type="entry name" value="ATP_GRASP"/>
    <property type="match status" value="1"/>
</dbReference>
<dbReference type="InterPro" id="IPR011054">
    <property type="entry name" value="Rudment_hybrid_motif"/>
</dbReference>
<dbReference type="InterPro" id="IPR011761">
    <property type="entry name" value="ATP-grasp"/>
</dbReference>
<accession>A0AAN9Z6D2</accession>
<dbReference type="Pfam" id="PF02786">
    <property type="entry name" value="CPSase_L_D2"/>
    <property type="match status" value="1"/>
</dbReference>
<comment type="subcellular location">
    <subcellularLocation>
        <location evidence="2">Mitochondrion matrix</location>
    </subcellularLocation>
</comment>
<dbReference type="FunFam" id="3.30.1490.20:FF:000003">
    <property type="entry name" value="acetyl-CoA carboxylase isoform X1"/>
    <property type="match status" value="1"/>
</dbReference>
<evidence type="ECO:0008006" key="16">
    <source>
        <dbReference type="Google" id="ProtNLM"/>
    </source>
</evidence>
<dbReference type="Gene3D" id="3.30.700.40">
    <property type="match status" value="1"/>
</dbReference>
<dbReference type="InterPro" id="IPR005481">
    <property type="entry name" value="BC-like_N"/>
</dbReference>
<dbReference type="InterPro" id="IPR000089">
    <property type="entry name" value="Biotin_lipoyl"/>
</dbReference>
<dbReference type="Pfam" id="PF00289">
    <property type="entry name" value="Biotin_carb_N"/>
    <property type="match status" value="1"/>
</dbReference>
<dbReference type="GO" id="GO:0004485">
    <property type="term" value="F:methylcrotonoyl-CoA carboxylase activity"/>
    <property type="evidence" value="ECO:0007669"/>
    <property type="project" value="TreeGrafter"/>
</dbReference>
<gene>
    <name evidence="14" type="ORF">R5R35_000445</name>
</gene>
<keyword evidence="6" id="KW-0809">Transit peptide</keyword>
<dbReference type="PANTHER" id="PTHR18866:SF33">
    <property type="entry name" value="METHYLCROTONOYL-COA CARBOXYLASE SUBUNIT ALPHA, MITOCHONDRIAL-RELATED"/>
    <property type="match status" value="1"/>
</dbReference>
<dbReference type="SMART" id="SM00878">
    <property type="entry name" value="Biotin_carb_C"/>
    <property type="match status" value="1"/>
</dbReference>
<dbReference type="GO" id="GO:0046872">
    <property type="term" value="F:metal ion binding"/>
    <property type="evidence" value="ECO:0007669"/>
    <property type="project" value="InterPro"/>
</dbReference>
<dbReference type="Gene3D" id="3.40.50.20">
    <property type="match status" value="1"/>
</dbReference>
<dbReference type="GO" id="GO:0005524">
    <property type="term" value="F:ATP binding"/>
    <property type="evidence" value="ECO:0007669"/>
    <property type="project" value="UniProtKB-UniRule"/>
</dbReference>
<dbReference type="SUPFAM" id="SSF52440">
    <property type="entry name" value="PreATP-grasp domain"/>
    <property type="match status" value="1"/>
</dbReference>
<dbReference type="FunFam" id="2.40.50.100:FF:000003">
    <property type="entry name" value="Acetyl-CoA carboxylase biotin carboxyl carrier protein"/>
    <property type="match status" value="1"/>
</dbReference>
<evidence type="ECO:0000256" key="10">
    <source>
        <dbReference type="PROSITE-ProRule" id="PRU00409"/>
    </source>
</evidence>
<keyword evidence="8" id="KW-0092">Biotin</keyword>
<evidence type="ECO:0000313" key="15">
    <source>
        <dbReference type="Proteomes" id="UP001378592"/>
    </source>
</evidence>
<dbReference type="SUPFAM" id="SSF56059">
    <property type="entry name" value="Glutathione synthetase ATP-binding domain-like"/>
    <property type="match status" value="1"/>
</dbReference>
<dbReference type="InterPro" id="IPR011053">
    <property type="entry name" value="Single_hybrid_motif"/>
</dbReference>
<dbReference type="InterPro" id="IPR016185">
    <property type="entry name" value="PreATP-grasp_dom_sf"/>
</dbReference>
<evidence type="ECO:0000256" key="9">
    <source>
        <dbReference type="ARBA" id="ARBA00056148"/>
    </source>
</evidence>
<dbReference type="CDD" id="cd06850">
    <property type="entry name" value="biotinyl_domain"/>
    <property type="match status" value="1"/>
</dbReference>
<dbReference type="InterPro" id="IPR001882">
    <property type="entry name" value="Biotin_BS"/>
</dbReference>
<dbReference type="AlphaFoldDB" id="A0AAN9Z6D2"/>
<dbReference type="SUPFAM" id="SSF51230">
    <property type="entry name" value="Single hybrid motif"/>
    <property type="match status" value="1"/>
</dbReference>
<dbReference type="Gene3D" id="3.30.470.20">
    <property type="entry name" value="ATP-grasp fold, B domain"/>
    <property type="match status" value="1"/>
</dbReference>
<dbReference type="PROSITE" id="PS00188">
    <property type="entry name" value="BIOTIN"/>
    <property type="match status" value="1"/>
</dbReference>
<evidence type="ECO:0000256" key="6">
    <source>
        <dbReference type="ARBA" id="ARBA00022946"/>
    </source>
</evidence>
<organism evidence="14 15">
    <name type="scientific">Gryllus longicercus</name>
    <dbReference type="NCBI Taxonomy" id="2509291"/>
    <lineage>
        <taxon>Eukaryota</taxon>
        <taxon>Metazoa</taxon>
        <taxon>Ecdysozoa</taxon>
        <taxon>Arthropoda</taxon>
        <taxon>Hexapoda</taxon>
        <taxon>Insecta</taxon>
        <taxon>Pterygota</taxon>
        <taxon>Neoptera</taxon>
        <taxon>Polyneoptera</taxon>
        <taxon>Orthoptera</taxon>
        <taxon>Ensifera</taxon>
        <taxon>Gryllidea</taxon>
        <taxon>Grylloidea</taxon>
        <taxon>Gryllidae</taxon>
        <taxon>Gryllinae</taxon>
        <taxon>Gryllus</taxon>
    </lineage>
</organism>
<evidence type="ECO:0000256" key="7">
    <source>
        <dbReference type="ARBA" id="ARBA00023128"/>
    </source>
</evidence>
<dbReference type="FunFam" id="3.30.470.20:FF:000028">
    <property type="entry name" value="Methylcrotonoyl-CoA carboxylase subunit alpha, mitochondrial"/>
    <property type="match status" value="1"/>
</dbReference>
<evidence type="ECO:0000256" key="2">
    <source>
        <dbReference type="ARBA" id="ARBA00004305"/>
    </source>
</evidence>
<evidence type="ECO:0000259" key="13">
    <source>
        <dbReference type="PROSITE" id="PS50979"/>
    </source>
</evidence>
<feature type="domain" description="Biotin carboxylation" evidence="13">
    <location>
        <begin position="30"/>
        <end position="477"/>
    </location>
</feature>
<proteinExistence type="predicted"/>
<feature type="domain" description="Lipoyl-binding" evidence="11">
    <location>
        <begin position="624"/>
        <end position="700"/>
    </location>
</feature>
<dbReference type="Pfam" id="PF00364">
    <property type="entry name" value="Biotin_lipoyl"/>
    <property type="match status" value="1"/>
</dbReference>
<dbReference type="Gene3D" id="2.40.50.100">
    <property type="match status" value="1"/>
</dbReference>
<comment type="cofactor">
    <cofactor evidence="1">
        <name>biotin</name>
        <dbReference type="ChEBI" id="CHEBI:57586"/>
    </cofactor>
</comment>
<dbReference type="Pfam" id="PF02785">
    <property type="entry name" value="Biotin_carb_C"/>
    <property type="match status" value="1"/>
</dbReference>
<keyword evidence="5 10" id="KW-0067">ATP-binding</keyword>
<dbReference type="Proteomes" id="UP001378592">
    <property type="component" value="Unassembled WGS sequence"/>
</dbReference>
<keyword evidence="3" id="KW-0436">Ligase</keyword>
<dbReference type="FunFam" id="3.40.50.20:FF:000010">
    <property type="entry name" value="Propionyl-CoA carboxylase subunit alpha"/>
    <property type="match status" value="1"/>
</dbReference>
<comment type="caution">
    <text evidence="14">The sequence shown here is derived from an EMBL/GenBank/DDBJ whole genome shotgun (WGS) entry which is preliminary data.</text>
</comment>
<comment type="function">
    <text evidence="9">This is one of the 2 subunits of the biotin-dependent propionyl-CoA carboxylase (PCC), a mitochondrial enzyme involved in the catabolism of odd chain fatty acids, branched-chain amino acids isoleucine, threonine, methionine, and valine and other metabolites. Propionyl-CoA carboxylase catalyzes the carboxylation of propionyl-CoA/propanoyl-CoA to D-methylmalonyl-CoA/(S)-methylmalonyl-CoA. Within the holoenzyme, the alpha subunit catalyzes the ATP-dependent carboxylation of the biotin carried by the biotin carboxyl carrier (BCC) domain, while the beta subunit then transfers the carboxyl group from carboxylated biotin to propionyl-CoA. Propionyl-CoA carboxylase also significantly acts on butyryl-CoA/butanoyl-CoA, which is converted to ethylmalonyl-CoA/(2S)-ethylmalonyl-CoA. Other alternative minor substrates include (2E)-butenoyl-CoA/crotonoyl-CoA.</text>
</comment>
<dbReference type="PROSITE" id="PS50968">
    <property type="entry name" value="BIOTINYL_LIPOYL"/>
    <property type="match status" value="1"/>
</dbReference>
<evidence type="ECO:0000256" key="5">
    <source>
        <dbReference type="ARBA" id="ARBA00022840"/>
    </source>
</evidence>
<evidence type="ECO:0000256" key="8">
    <source>
        <dbReference type="ARBA" id="ARBA00023267"/>
    </source>
</evidence>
<evidence type="ECO:0000256" key="1">
    <source>
        <dbReference type="ARBA" id="ARBA00001953"/>
    </source>
</evidence>
<dbReference type="Gene3D" id="3.30.1490.20">
    <property type="entry name" value="ATP-grasp fold, A domain"/>
    <property type="match status" value="1"/>
</dbReference>
<sequence>MTVTRLLNGKVLSYRSAQLVYQRHYAQTASIHKVLVANRGEIACRIMRTAKKMGVQTVSVYSDADENSMHVAMADEAYRIGPAASQESYLRQDKIISVAKKAGCQAIHPGYGFLSENTEFAELCQKEGIIFVGPPASAIRDMGIKSTSKHIMSAAGVPVIQGYHGEDQSSDRLKREAERIGFPLMIKAVRGGGGKGMRIAMTASEFETQLESACREALKAFGDQTMLLETYVQEPRHVEVQVFGDLHGNYVHLFERDCSVQRRHQKIIEEAPAPGLSAALREELGQAAVRAAQAVGYVGAGTVEFILDRRTHAFHFMEMNTRLQVEHPITEMVTGTDLVQWQLQVAAGEPLPLSQSDICLNGHAFEARIYAENPVRGFLPGAGPLHYLSTPSAAQDVRVETGVRQGDEVSVHYDPMIAKLVVWGDTRQAALLKMKARLSEYNIVGLDTNVDFLIHLCGNPEFAAGNVHTGFITEHEKLLLAPRQASPELVAQAVVAKILSEKLLAERSAKTSFNAYSIGFGFRVNHELVRPLTLLYDGQEIAVEVTYCKGNQFKMKIGSKEISASGSLLKKEDGSFELLCSVEDLALQSKVVLKDGCINLFTKDGSWQFSEPEPKYLKELHDMSGSEGMSGNGAVSPMPGIVDKILVQEDQEVKAGDPLVVVIAMKMEYVVKAPHDGIINKVLCNVGQSVAKGTTLIKFLEQQAS</sequence>
<evidence type="ECO:0000259" key="12">
    <source>
        <dbReference type="PROSITE" id="PS50975"/>
    </source>
</evidence>
<dbReference type="InterPro" id="IPR005482">
    <property type="entry name" value="Biotin_COase_C"/>
</dbReference>
<evidence type="ECO:0000313" key="14">
    <source>
        <dbReference type="EMBL" id="KAK7864402.1"/>
    </source>
</evidence>
<dbReference type="InterPro" id="IPR013815">
    <property type="entry name" value="ATP_grasp_subdomain_1"/>
</dbReference>
<name>A0AAN9Z6D2_9ORTH</name>
<feature type="domain" description="ATP-grasp" evidence="12">
    <location>
        <begin position="149"/>
        <end position="347"/>
    </location>
</feature>
<dbReference type="PROSITE" id="PS50979">
    <property type="entry name" value="BC"/>
    <property type="match status" value="1"/>
</dbReference>
<evidence type="ECO:0000259" key="11">
    <source>
        <dbReference type="PROSITE" id="PS50968"/>
    </source>
</evidence>
<keyword evidence="7" id="KW-0496">Mitochondrion</keyword>
<keyword evidence="15" id="KW-1185">Reference proteome</keyword>
<reference evidence="14 15" key="1">
    <citation type="submission" date="2024-03" db="EMBL/GenBank/DDBJ databases">
        <title>The genome assembly and annotation of the cricket Gryllus longicercus Weissman &amp; Gray.</title>
        <authorList>
            <person name="Szrajer S."/>
            <person name="Gray D."/>
            <person name="Ylla G."/>
        </authorList>
    </citation>
    <scope>NUCLEOTIDE SEQUENCE [LARGE SCALE GENOMIC DNA]</scope>
    <source>
        <strain evidence="14">DAG 2021-001</strain>
        <tissue evidence="14">Whole body minus gut</tissue>
    </source>
</reference>
<keyword evidence="4 10" id="KW-0547">Nucleotide-binding</keyword>
<dbReference type="PANTHER" id="PTHR18866">
    <property type="entry name" value="CARBOXYLASE:PYRUVATE/ACETYL-COA/PROPIONYL-COA CARBOXYLASE"/>
    <property type="match status" value="1"/>
</dbReference>
<dbReference type="EMBL" id="JAZDUA010000203">
    <property type="protein sequence ID" value="KAK7864402.1"/>
    <property type="molecule type" value="Genomic_DNA"/>
</dbReference>
<dbReference type="InterPro" id="IPR011764">
    <property type="entry name" value="Biotin_carboxylation_dom"/>
</dbReference>
<dbReference type="SUPFAM" id="SSF51246">
    <property type="entry name" value="Rudiment single hybrid motif"/>
    <property type="match status" value="1"/>
</dbReference>
<dbReference type="GO" id="GO:0005759">
    <property type="term" value="C:mitochondrial matrix"/>
    <property type="evidence" value="ECO:0007669"/>
    <property type="project" value="UniProtKB-SubCell"/>
</dbReference>